<dbReference type="EMBL" id="JASAOK010000056">
    <property type="protein sequence ID" value="KAK6206216.1"/>
    <property type="molecule type" value="Genomic_DNA"/>
</dbReference>
<dbReference type="AlphaFoldDB" id="A0AAV9SSM8"/>
<feature type="compositionally biased region" description="Polar residues" evidence="1">
    <location>
        <begin position="77"/>
        <end position="98"/>
    </location>
</feature>
<organism evidence="2 3">
    <name type="scientific">Colletotrichum tabaci</name>
    <dbReference type="NCBI Taxonomy" id="1209068"/>
    <lineage>
        <taxon>Eukaryota</taxon>
        <taxon>Fungi</taxon>
        <taxon>Dikarya</taxon>
        <taxon>Ascomycota</taxon>
        <taxon>Pezizomycotina</taxon>
        <taxon>Sordariomycetes</taxon>
        <taxon>Hypocreomycetidae</taxon>
        <taxon>Glomerellales</taxon>
        <taxon>Glomerellaceae</taxon>
        <taxon>Colletotrichum</taxon>
        <taxon>Colletotrichum destructivum species complex</taxon>
    </lineage>
</organism>
<feature type="compositionally biased region" description="Low complexity" evidence="1">
    <location>
        <begin position="29"/>
        <end position="42"/>
    </location>
</feature>
<proteinExistence type="predicted"/>
<evidence type="ECO:0000313" key="3">
    <source>
        <dbReference type="Proteomes" id="UP001327957"/>
    </source>
</evidence>
<protein>
    <submittedName>
        <fullName evidence="2">Uncharacterized protein</fullName>
    </submittedName>
</protein>
<sequence>MANWQSEEGLSINKEGTIIVVADEDDSSSDSSSDSGSDSGSGSKRKHPPRRSSRQPAKRRRWFDDLDDDEEVGEAVNQGSILPSYEEQTQQSIRNVSQARKRSRTPWNSDLTHRFMEELVILYRDKKLNTTKAATRRPIFIELATQINDEAWFANSL</sequence>
<name>A0AAV9SSM8_9PEZI</name>
<reference evidence="2 3" key="1">
    <citation type="submission" date="2023-04" db="EMBL/GenBank/DDBJ databases">
        <title>Colletotrichum tabacum stain YC1 causing leaf anthracnose on Nicotiana tabacum(L.) cv.</title>
        <authorList>
            <person name="Ji Z."/>
            <person name="Wang M."/>
            <person name="Zhang J."/>
            <person name="Wang N."/>
            <person name="Zhou Z."/>
        </authorList>
    </citation>
    <scope>NUCLEOTIDE SEQUENCE [LARGE SCALE GENOMIC DNA]</scope>
    <source>
        <strain evidence="2 3">YC1</strain>
    </source>
</reference>
<accession>A0AAV9SSM8</accession>
<comment type="caution">
    <text evidence="2">The sequence shown here is derived from an EMBL/GenBank/DDBJ whole genome shotgun (WGS) entry which is preliminary data.</text>
</comment>
<feature type="compositionally biased region" description="Basic residues" evidence="1">
    <location>
        <begin position="43"/>
        <end position="61"/>
    </location>
</feature>
<gene>
    <name evidence="2" type="ORF">QIS74_13635</name>
</gene>
<keyword evidence="3" id="KW-1185">Reference proteome</keyword>
<feature type="region of interest" description="Disordered" evidence="1">
    <location>
        <begin position="1"/>
        <end position="105"/>
    </location>
</feature>
<evidence type="ECO:0000313" key="2">
    <source>
        <dbReference type="EMBL" id="KAK6206216.1"/>
    </source>
</evidence>
<evidence type="ECO:0000256" key="1">
    <source>
        <dbReference type="SAM" id="MobiDB-lite"/>
    </source>
</evidence>
<dbReference type="Proteomes" id="UP001327957">
    <property type="component" value="Unassembled WGS sequence"/>
</dbReference>